<dbReference type="SUPFAM" id="SSF55729">
    <property type="entry name" value="Acyl-CoA N-acyltransferases (Nat)"/>
    <property type="match status" value="1"/>
</dbReference>
<dbReference type="CDD" id="cd04301">
    <property type="entry name" value="NAT_SF"/>
    <property type="match status" value="1"/>
</dbReference>
<proteinExistence type="predicted"/>
<dbReference type="Gene3D" id="3.40.630.30">
    <property type="match status" value="1"/>
</dbReference>
<dbReference type="Proteomes" id="UP000304148">
    <property type="component" value="Chromosome"/>
</dbReference>
<dbReference type="InterPro" id="IPR000182">
    <property type="entry name" value="GNAT_dom"/>
</dbReference>
<keyword evidence="2" id="KW-0808">Transferase</keyword>
<protein>
    <submittedName>
        <fullName evidence="2">GNAT family acetyltransferase</fullName>
    </submittedName>
</protein>
<dbReference type="AlphaFoldDB" id="A0A383RD71"/>
<dbReference type="PANTHER" id="PTHR39173:SF1">
    <property type="entry name" value="ACETYLTRANSFERASE"/>
    <property type="match status" value="1"/>
</dbReference>
<dbReference type="EMBL" id="LS992241">
    <property type="protein sequence ID" value="SYX84920.1"/>
    <property type="molecule type" value="Genomic_DNA"/>
</dbReference>
<organism evidence="2 3">
    <name type="scientific">Paenibacillus alvei</name>
    <name type="common">Bacillus alvei</name>
    <dbReference type="NCBI Taxonomy" id="44250"/>
    <lineage>
        <taxon>Bacteria</taxon>
        <taxon>Bacillati</taxon>
        <taxon>Bacillota</taxon>
        <taxon>Bacilli</taxon>
        <taxon>Bacillales</taxon>
        <taxon>Paenibacillaceae</taxon>
        <taxon>Paenibacillus</taxon>
    </lineage>
</organism>
<dbReference type="PROSITE" id="PS51186">
    <property type="entry name" value="GNAT"/>
    <property type="match status" value="1"/>
</dbReference>
<feature type="domain" description="N-acetyltransferase" evidence="1">
    <location>
        <begin position="8"/>
        <end position="174"/>
    </location>
</feature>
<dbReference type="Pfam" id="PF00583">
    <property type="entry name" value="Acetyltransf_1"/>
    <property type="match status" value="1"/>
</dbReference>
<dbReference type="PANTHER" id="PTHR39173">
    <property type="entry name" value="ACETYLTRANSFERASE"/>
    <property type="match status" value="1"/>
</dbReference>
<evidence type="ECO:0000313" key="3">
    <source>
        <dbReference type="Proteomes" id="UP000304148"/>
    </source>
</evidence>
<evidence type="ECO:0000259" key="1">
    <source>
        <dbReference type="PROSITE" id="PS51186"/>
    </source>
</evidence>
<sequence>MGGTEKMIELRSLKLTDGYDIYEMLQGIGPGENGFVNSAYGIRRGQFRSYLRQHWNISQGINLMPQYVQQTIYWLYVDGRPVGYGKLRHRLNEALLERGGHIGYVIRLDERGKGYGTLLLRELVREAAGLGLTEVLLTVDEDNLRSRRVIEGNEGVLSDTKDGICKYWITIKTG</sequence>
<dbReference type="GO" id="GO:0016747">
    <property type="term" value="F:acyltransferase activity, transferring groups other than amino-acyl groups"/>
    <property type="evidence" value="ECO:0007669"/>
    <property type="project" value="InterPro"/>
</dbReference>
<name>A0A383RD71_PAEAL</name>
<dbReference type="InterPro" id="IPR016181">
    <property type="entry name" value="Acyl_CoA_acyltransferase"/>
</dbReference>
<dbReference type="RefSeq" id="WP_083189148.1">
    <property type="nucleotide sequence ID" value="NZ_LS992241.1"/>
</dbReference>
<evidence type="ECO:0000313" key="2">
    <source>
        <dbReference type="EMBL" id="SYX84920.1"/>
    </source>
</evidence>
<gene>
    <name evidence="2" type="ORF">PBLR_13342</name>
</gene>
<accession>A0A383RD71</accession>
<reference evidence="3" key="1">
    <citation type="submission" date="2018-08" db="EMBL/GenBank/DDBJ databases">
        <authorList>
            <person name="Chevrot R."/>
        </authorList>
    </citation>
    <scope>NUCLEOTIDE SEQUENCE [LARGE SCALE GENOMIC DNA]</scope>
</reference>